<dbReference type="RefSeq" id="WP_105359581.1">
    <property type="nucleotide sequence ID" value="NZ_PUIA01000094.1"/>
</dbReference>
<dbReference type="Proteomes" id="UP000240009">
    <property type="component" value="Unassembled WGS sequence"/>
</dbReference>
<sequence>MNASQLVQSVIEAPQFLSQQVLLIEKLAIQDATALVSHLVQAFHAYQLWPQDAACLIAACRPTDEQLLQLLKDERERCQKLGLHILAQLIDAYHFQQQAHTDLAIVVLSLLRTEVFWPRRKYMRSLEAWAKSHSFPGDAPPA</sequence>
<dbReference type="OrthoDB" id="9690816at2"/>
<reference evidence="1 2" key="1">
    <citation type="submission" date="2018-02" db="EMBL/GenBank/DDBJ databases">
        <title>Comparative genomes isolates from brazilian mangrove.</title>
        <authorList>
            <person name="Araujo J.E."/>
            <person name="Taketani R.G."/>
            <person name="Silva M.C.P."/>
            <person name="Loureco M.V."/>
            <person name="Andreote F.D."/>
        </authorList>
    </citation>
    <scope>NUCLEOTIDE SEQUENCE [LARGE SCALE GENOMIC DNA]</scope>
    <source>
        <strain evidence="1 2">HEX-2 MGV</strain>
    </source>
</reference>
<organism evidence="1 2">
    <name type="scientific">Blastopirellula marina</name>
    <dbReference type="NCBI Taxonomy" id="124"/>
    <lineage>
        <taxon>Bacteria</taxon>
        <taxon>Pseudomonadati</taxon>
        <taxon>Planctomycetota</taxon>
        <taxon>Planctomycetia</taxon>
        <taxon>Pirellulales</taxon>
        <taxon>Pirellulaceae</taxon>
        <taxon>Blastopirellula</taxon>
    </lineage>
</organism>
<evidence type="ECO:0000313" key="2">
    <source>
        <dbReference type="Proteomes" id="UP000240009"/>
    </source>
</evidence>
<accession>A0A2S8EYM9</accession>
<dbReference type="EMBL" id="PUIA01000094">
    <property type="protein sequence ID" value="PQO25019.1"/>
    <property type="molecule type" value="Genomic_DNA"/>
</dbReference>
<name>A0A2S8EYM9_9BACT</name>
<gene>
    <name evidence="1" type="ORF">C5Y96_26300</name>
</gene>
<proteinExistence type="predicted"/>
<comment type="caution">
    <text evidence="1">The sequence shown here is derived from an EMBL/GenBank/DDBJ whole genome shotgun (WGS) entry which is preliminary data.</text>
</comment>
<evidence type="ECO:0000313" key="1">
    <source>
        <dbReference type="EMBL" id="PQO25019.1"/>
    </source>
</evidence>
<dbReference type="AlphaFoldDB" id="A0A2S8EYM9"/>
<protein>
    <submittedName>
        <fullName evidence="1">Uncharacterized protein</fullName>
    </submittedName>
</protein>